<keyword evidence="3" id="KW-0949">S-adenosyl-L-methionine</keyword>
<dbReference type="SUPFAM" id="SSF46785">
    <property type="entry name" value="Winged helix' DNA-binding domain"/>
    <property type="match status" value="1"/>
</dbReference>
<evidence type="ECO:0000259" key="5">
    <source>
        <dbReference type="Pfam" id="PF00891"/>
    </source>
</evidence>
<keyword evidence="2" id="KW-0808">Transferase</keyword>
<dbReference type="SUPFAM" id="SSF53335">
    <property type="entry name" value="S-adenosyl-L-methionine-dependent methyltransferases"/>
    <property type="match status" value="1"/>
</dbReference>
<evidence type="ECO:0000313" key="8">
    <source>
        <dbReference type="Proteomes" id="UP000197138"/>
    </source>
</evidence>
<evidence type="ECO:0000313" key="7">
    <source>
        <dbReference type="EMBL" id="OWM68130.1"/>
    </source>
</evidence>
<reference evidence="8" key="1">
    <citation type="journal article" date="2017" name="Plant J.">
        <title>The pomegranate (Punica granatum L.) genome and the genomics of punicalagin biosynthesis.</title>
        <authorList>
            <person name="Qin G."/>
            <person name="Xu C."/>
            <person name="Ming R."/>
            <person name="Tang H."/>
            <person name="Guyot R."/>
            <person name="Kramer E.M."/>
            <person name="Hu Y."/>
            <person name="Yi X."/>
            <person name="Qi Y."/>
            <person name="Xu X."/>
            <person name="Gao Z."/>
            <person name="Pan H."/>
            <person name="Jian J."/>
            <person name="Tian Y."/>
            <person name="Yue Z."/>
            <person name="Xu Y."/>
        </authorList>
    </citation>
    <scope>NUCLEOTIDE SEQUENCE [LARGE SCALE GENOMIC DNA]</scope>
    <source>
        <strain evidence="8">cv. Dabenzi</strain>
    </source>
</reference>
<dbReference type="InterPro" id="IPR029063">
    <property type="entry name" value="SAM-dependent_MTases_sf"/>
</dbReference>
<dbReference type="InterPro" id="IPR001077">
    <property type="entry name" value="COMT_C"/>
</dbReference>
<evidence type="ECO:0000256" key="3">
    <source>
        <dbReference type="ARBA" id="ARBA00022691"/>
    </source>
</evidence>
<evidence type="ECO:0008006" key="9">
    <source>
        <dbReference type="Google" id="ProtNLM"/>
    </source>
</evidence>
<dbReference type="AlphaFoldDB" id="A0A218W735"/>
<dbReference type="PROSITE" id="PS51683">
    <property type="entry name" value="SAM_OMT_II"/>
    <property type="match status" value="1"/>
</dbReference>
<feature type="domain" description="O-methyltransferase C-terminal" evidence="5">
    <location>
        <begin position="132"/>
        <end position="367"/>
    </location>
</feature>
<dbReference type="InterPro" id="IPR016461">
    <property type="entry name" value="COMT-like"/>
</dbReference>
<dbReference type="Gene3D" id="3.40.50.150">
    <property type="entry name" value="Vaccinia Virus protein VP39"/>
    <property type="match status" value="1"/>
</dbReference>
<dbReference type="GO" id="GO:0008171">
    <property type="term" value="F:O-methyltransferase activity"/>
    <property type="evidence" value="ECO:0007669"/>
    <property type="project" value="InterPro"/>
</dbReference>
<organism evidence="7 8">
    <name type="scientific">Punica granatum</name>
    <name type="common">Pomegranate</name>
    <dbReference type="NCBI Taxonomy" id="22663"/>
    <lineage>
        <taxon>Eukaryota</taxon>
        <taxon>Viridiplantae</taxon>
        <taxon>Streptophyta</taxon>
        <taxon>Embryophyta</taxon>
        <taxon>Tracheophyta</taxon>
        <taxon>Spermatophyta</taxon>
        <taxon>Magnoliopsida</taxon>
        <taxon>eudicotyledons</taxon>
        <taxon>Gunneridae</taxon>
        <taxon>Pentapetalae</taxon>
        <taxon>rosids</taxon>
        <taxon>malvids</taxon>
        <taxon>Myrtales</taxon>
        <taxon>Lythraceae</taxon>
        <taxon>Punica</taxon>
    </lineage>
</organism>
<dbReference type="PANTHER" id="PTHR11746">
    <property type="entry name" value="O-METHYLTRANSFERASE"/>
    <property type="match status" value="1"/>
</dbReference>
<dbReference type="GO" id="GO:0032259">
    <property type="term" value="P:methylation"/>
    <property type="evidence" value="ECO:0007669"/>
    <property type="project" value="UniProtKB-KW"/>
</dbReference>
<sequence>MGKGEGSTKADNKKELEEANAVMQAWKYALGFTELAVLKCAIELGVADEIETQGGAATLSQLSAALNCSYTSLYRIMRFLVHNRVFKAKAAATQEATTYLQTALSRRLLKGGEKSMASLILFESTPIMLAPWHGLSAWVSSNKAAPPPFEATHSQDIWAYTAQNPEHSRLLDEAMACDARLAAAAVIGSCPEVFEGIEVMVDVGGGNGTFVGMMVKVLPQIKGINFDLPHVVSIGPHWNGVEHAGGNMFESIPKADATFLLKVLHDWSDSECIQILKKCKEAIAEDNNDDSISDGKQIKKKRKKVVIVEAVIDDDYDDEEQDEQGSQLQSWTGVRLGLDMVMMAHTNGGKERTRTEWAHVLNEAGFSSFSIKPTSAVQSIIEAFP</sequence>
<feature type="domain" description="O-methyltransferase dimerisation" evidence="6">
    <location>
        <begin position="26"/>
        <end position="110"/>
    </location>
</feature>
<evidence type="ECO:0000256" key="2">
    <source>
        <dbReference type="ARBA" id="ARBA00022679"/>
    </source>
</evidence>
<dbReference type="InterPro" id="IPR036388">
    <property type="entry name" value="WH-like_DNA-bd_sf"/>
</dbReference>
<dbReference type="Gene3D" id="1.10.10.10">
    <property type="entry name" value="Winged helix-like DNA-binding domain superfamily/Winged helix DNA-binding domain"/>
    <property type="match status" value="1"/>
</dbReference>
<dbReference type="Pfam" id="PF08100">
    <property type="entry name" value="Dimerisation"/>
    <property type="match status" value="1"/>
</dbReference>
<keyword evidence="1" id="KW-0489">Methyltransferase</keyword>
<dbReference type="Proteomes" id="UP000197138">
    <property type="component" value="Unassembled WGS sequence"/>
</dbReference>
<dbReference type="InterPro" id="IPR036390">
    <property type="entry name" value="WH_DNA-bd_sf"/>
</dbReference>
<evidence type="ECO:0000256" key="1">
    <source>
        <dbReference type="ARBA" id="ARBA00022603"/>
    </source>
</evidence>
<gene>
    <name evidence="7" type="ORF">CDL15_Pgr016330</name>
</gene>
<dbReference type="GO" id="GO:0046983">
    <property type="term" value="F:protein dimerization activity"/>
    <property type="evidence" value="ECO:0007669"/>
    <property type="project" value="InterPro"/>
</dbReference>
<dbReference type="PIRSF" id="PIRSF005739">
    <property type="entry name" value="O-mtase"/>
    <property type="match status" value="1"/>
</dbReference>
<comment type="caution">
    <text evidence="7">The sequence shown here is derived from an EMBL/GenBank/DDBJ whole genome shotgun (WGS) entry which is preliminary data.</text>
</comment>
<dbReference type="EMBL" id="MTKT01005171">
    <property type="protein sequence ID" value="OWM68130.1"/>
    <property type="molecule type" value="Genomic_DNA"/>
</dbReference>
<name>A0A218W735_PUNGR</name>
<dbReference type="InterPro" id="IPR012967">
    <property type="entry name" value="COMT_dimerisation"/>
</dbReference>
<accession>A0A218W735</accession>
<dbReference type="Pfam" id="PF00891">
    <property type="entry name" value="Methyltransf_2"/>
    <property type="match status" value="1"/>
</dbReference>
<evidence type="ECO:0000256" key="4">
    <source>
        <dbReference type="PIRSR" id="PIRSR005739-1"/>
    </source>
</evidence>
<evidence type="ECO:0000259" key="6">
    <source>
        <dbReference type="Pfam" id="PF08100"/>
    </source>
</evidence>
<feature type="active site" description="Proton acceptor" evidence="4">
    <location>
        <position position="265"/>
    </location>
</feature>
<protein>
    <recommendedName>
        <fullName evidence="9">Acetylserotonin O-methyltransferase-like</fullName>
    </recommendedName>
</protein>
<proteinExistence type="predicted"/>